<name>A0AAU9G0G1_DROMD</name>
<evidence type="ECO:0000313" key="2">
    <source>
        <dbReference type="EMBL" id="BFG01368.1"/>
    </source>
</evidence>
<feature type="compositionally biased region" description="Polar residues" evidence="1">
    <location>
        <begin position="1"/>
        <end position="10"/>
    </location>
</feature>
<dbReference type="AlphaFoldDB" id="A0AAU9G0G1"/>
<feature type="compositionally biased region" description="Acidic residues" evidence="1">
    <location>
        <begin position="41"/>
        <end position="52"/>
    </location>
</feature>
<organism evidence="2 3">
    <name type="scientific">Drosophila madeirensis</name>
    <name type="common">Fruit fly</name>
    <dbReference type="NCBI Taxonomy" id="30013"/>
    <lineage>
        <taxon>Eukaryota</taxon>
        <taxon>Metazoa</taxon>
        <taxon>Ecdysozoa</taxon>
        <taxon>Arthropoda</taxon>
        <taxon>Hexapoda</taxon>
        <taxon>Insecta</taxon>
        <taxon>Pterygota</taxon>
        <taxon>Neoptera</taxon>
        <taxon>Endopterygota</taxon>
        <taxon>Diptera</taxon>
        <taxon>Brachycera</taxon>
        <taxon>Muscomorpha</taxon>
        <taxon>Ephydroidea</taxon>
        <taxon>Drosophilidae</taxon>
        <taxon>Drosophila</taxon>
        <taxon>Sophophora</taxon>
    </lineage>
</organism>
<sequence length="98" mass="10564">MTSATSSMLSITGPDPIEKIPGSIEEEQSTDTACQFNESSDGGDEQPPDESEYDEALIESGGNLVALKPKIYSLCSGRLYNYFTTKLARGEKTDDPGH</sequence>
<reference evidence="2 3" key="1">
    <citation type="submission" date="2024-02" db="EMBL/GenBank/DDBJ databases">
        <title>A chromosome-level genome assembly of Drosophila madeirensis, a fruit fly species endemic to Madeira island.</title>
        <authorList>
            <person name="Tomihara K."/>
            <person name="Llopart A."/>
            <person name="Yamamoto D."/>
        </authorList>
    </citation>
    <scope>NUCLEOTIDE SEQUENCE [LARGE SCALE GENOMIC DNA]</scope>
    <source>
        <strain evidence="2 3">RF1</strain>
    </source>
</reference>
<dbReference type="EMBL" id="AP029266">
    <property type="protein sequence ID" value="BFG01368.1"/>
    <property type="molecule type" value="Genomic_DNA"/>
</dbReference>
<dbReference type="Proteomes" id="UP001500889">
    <property type="component" value="Chromosome A"/>
</dbReference>
<gene>
    <name evidence="2" type="ORF">DMAD_01131</name>
</gene>
<protein>
    <submittedName>
        <fullName evidence="2">Importin-4-like</fullName>
    </submittedName>
</protein>
<evidence type="ECO:0000256" key="1">
    <source>
        <dbReference type="SAM" id="MobiDB-lite"/>
    </source>
</evidence>
<feature type="compositionally biased region" description="Polar residues" evidence="1">
    <location>
        <begin position="30"/>
        <end position="40"/>
    </location>
</feature>
<feature type="region of interest" description="Disordered" evidence="1">
    <location>
        <begin position="1"/>
        <end position="52"/>
    </location>
</feature>
<keyword evidence="3" id="KW-1185">Reference proteome</keyword>
<proteinExistence type="predicted"/>
<evidence type="ECO:0000313" key="3">
    <source>
        <dbReference type="Proteomes" id="UP001500889"/>
    </source>
</evidence>
<accession>A0AAU9G0G1</accession>